<reference evidence="2" key="1">
    <citation type="submission" date="2023-03" db="EMBL/GenBank/DDBJ databases">
        <title>Massive genome expansion in bonnet fungi (Mycena s.s.) driven by repeated elements and novel gene families across ecological guilds.</title>
        <authorList>
            <consortium name="Lawrence Berkeley National Laboratory"/>
            <person name="Harder C.B."/>
            <person name="Miyauchi S."/>
            <person name="Viragh M."/>
            <person name="Kuo A."/>
            <person name="Thoen E."/>
            <person name="Andreopoulos B."/>
            <person name="Lu D."/>
            <person name="Skrede I."/>
            <person name="Drula E."/>
            <person name="Henrissat B."/>
            <person name="Morin E."/>
            <person name="Kohler A."/>
            <person name="Barry K."/>
            <person name="LaButti K."/>
            <person name="Morin E."/>
            <person name="Salamov A."/>
            <person name="Lipzen A."/>
            <person name="Mereny Z."/>
            <person name="Hegedus B."/>
            <person name="Baldrian P."/>
            <person name="Stursova M."/>
            <person name="Weitz H."/>
            <person name="Taylor A."/>
            <person name="Grigoriev I.V."/>
            <person name="Nagy L.G."/>
            <person name="Martin F."/>
            <person name="Kauserud H."/>
        </authorList>
    </citation>
    <scope>NUCLEOTIDE SEQUENCE</scope>
    <source>
        <strain evidence="2">CBHHK002</strain>
    </source>
</reference>
<proteinExistence type="predicted"/>
<sequence>MFASVGSGWLRYFRIHLYWKPDDLPFTKVPLVKEKQCRAVPPQSDVWNVPLPRSMGCYAGCRLFANGTMKKRTCHYPSVAFLVVFISTSGHSVIRFEDRSIQHRTFEIMEARKLGYSLAQLNNWTFAAPADNHSAAANAERVERLAGVANKFRGVQHDGVQFGTRWLKIGTVGIRRNSEIRYEGLEILGGEPKPDFEKCRGANQNRNDFKVWINATNCRTGKFKNSPFSMYSERRSGNSTISSGCPTESGSGMSGSRRTVERLGVTWNAAQELEVALEVSQHATVQADQHVVPHHEISHLNVYGLPAAGEIHQRKEGFAFEEIHS</sequence>
<feature type="region of interest" description="Disordered" evidence="1">
    <location>
        <begin position="229"/>
        <end position="257"/>
    </location>
</feature>
<evidence type="ECO:0000313" key="2">
    <source>
        <dbReference type="EMBL" id="KAJ7360815.1"/>
    </source>
</evidence>
<feature type="compositionally biased region" description="Polar residues" evidence="1">
    <location>
        <begin position="237"/>
        <end position="257"/>
    </location>
</feature>
<evidence type="ECO:0000256" key="1">
    <source>
        <dbReference type="SAM" id="MobiDB-lite"/>
    </source>
</evidence>
<dbReference type="AlphaFoldDB" id="A0AAD7AJN2"/>
<dbReference type="Proteomes" id="UP001218218">
    <property type="component" value="Unassembled WGS sequence"/>
</dbReference>
<keyword evidence="3" id="KW-1185">Reference proteome</keyword>
<organism evidence="2 3">
    <name type="scientific">Mycena albidolilacea</name>
    <dbReference type="NCBI Taxonomy" id="1033008"/>
    <lineage>
        <taxon>Eukaryota</taxon>
        <taxon>Fungi</taxon>
        <taxon>Dikarya</taxon>
        <taxon>Basidiomycota</taxon>
        <taxon>Agaricomycotina</taxon>
        <taxon>Agaricomycetes</taxon>
        <taxon>Agaricomycetidae</taxon>
        <taxon>Agaricales</taxon>
        <taxon>Marasmiineae</taxon>
        <taxon>Mycenaceae</taxon>
        <taxon>Mycena</taxon>
    </lineage>
</organism>
<gene>
    <name evidence="2" type="ORF">DFH08DRAFT_1031055</name>
</gene>
<evidence type="ECO:0000313" key="3">
    <source>
        <dbReference type="Proteomes" id="UP001218218"/>
    </source>
</evidence>
<comment type="caution">
    <text evidence="2">The sequence shown here is derived from an EMBL/GenBank/DDBJ whole genome shotgun (WGS) entry which is preliminary data.</text>
</comment>
<protein>
    <submittedName>
        <fullName evidence="2">Uncharacterized protein</fullName>
    </submittedName>
</protein>
<dbReference type="EMBL" id="JARIHO010000005">
    <property type="protein sequence ID" value="KAJ7360815.1"/>
    <property type="molecule type" value="Genomic_DNA"/>
</dbReference>
<accession>A0AAD7AJN2</accession>
<name>A0AAD7AJN2_9AGAR</name>